<dbReference type="InterPro" id="IPR012338">
    <property type="entry name" value="Beta-lactam/transpept-like"/>
</dbReference>
<dbReference type="Proteomes" id="UP000254291">
    <property type="component" value="Unassembled WGS sequence"/>
</dbReference>
<evidence type="ECO:0000256" key="1">
    <source>
        <dbReference type="SAM" id="MobiDB-lite"/>
    </source>
</evidence>
<evidence type="ECO:0008006" key="4">
    <source>
        <dbReference type="Google" id="ProtNLM"/>
    </source>
</evidence>
<dbReference type="EMBL" id="UGQM01000001">
    <property type="protein sequence ID" value="STZ46381.1"/>
    <property type="molecule type" value="Genomic_DNA"/>
</dbReference>
<feature type="region of interest" description="Disordered" evidence="1">
    <location>
        <begin position="1"/>
        <end position="31"/>
    </location>
</feature>
<sequence length="272" mass="28099">METTSASPPPPPVPVLVAPVTPTNSESTPVPSAQEIDASSLATSFTQMAATLPAGDVGVTIYDGQRITQYGSWTDGAAWSTIKVPLSIAALRADPEGAEPLMRQAISQSDNSSADQMWALLGDPAAAAAAVEDVLREGGDAVTTVQQQQVRPPYSSYGQTTWSEYQTAIFAFNLPCVPGAEPVLASMRAVGGNQQWGLANFAGTAVKGGWGPGTDGGYLVRQLAVVNNATGILGISLAARPHDGSIATGEAMLNFLGAWIDQTRNNIVGGQC</sequence>
<dbReference type="Gene3D" id="3.40.710.10">
    <property type="entry name" value="DD-peptidase/beta-lactamase superfamily"/>
    <property type="match status" value="1"/>
</dbReference>
<protein>
    <recommendedName>
        <fullName evidence="4">Beta-lactamase class A</fullName>
    </recommendedName>
</protein>
<organism evidence="2 3">
    <name type="scientific">Mycolicibacterium gilvum</name>
    <dbReference type="NCBI Taxonomy" id="1804"/>
    <lineage>
        <taxon>Bacteria</taxon>
        <taxon>Bacillati</taxon>
        <taxon>Actinomycetota</taxon>
        <taxon>Actinomycetes</taxon>
        <taxon>Mycobacteriales</taxon>
        <taxon>Mycobacteriaceae</taxon>
        <taxon>Mycolicibacterium</taxon>
    </lineage>
</organism>
<proteinExistence type="predicted"/>
<name>A0A378SUU5_9MYCO</name>
<evidence type="ECO:0000313" key="3">
    <source>
        <dbReference type="Proteomes" id="UP000254291"/>
    </source>
</evidence>
<dbReference type="SUPFAM" id="SSF56601">
    <property type="entry name" value="beta-lactamase/transpeptidase-like"/>
    <property type="match status" value="1"/>
</dbReference>
<evidence type="ECO:0000313" key="2">
    <source>
        <dbReference type="EMBL" id="STZ46381.1"/>
    </source>
</evidence>
<dbReference type="AlphaFoldDB" id="A0A378SUU5"/>
<accession>A0A378SUU5</accession>
<reference evidence="2 3" key="1">
    <citation type="submission" date="2018-06" db="EMBL/GenBank/DDBJ databases">
        <authorList>
            <consortium name="Pathogen Informatics"/>
            <person name="Doyle S."/>
        </authorList>
    </citation>
    <scope>NUCLEOTIDE SEQUENCE [LARGE SCALE GENOMIC DNA]</scope>
    <source>
        <strain evidence="2 3">NCTC10742</strain>
    </source>
</reference>
<gene>
    <name evidence="2" type="ORF">NCTC10742_05652</name>
</gene>